<dbReference type="CDD" id="cd05233">
    <property type="entry name" value="SDR_c"/>
    <property type="match status" value="1"/>
</dbReference>
<keyword evidence="4" id="KW-1185">Reference proteome</keyword>
<evidence type="ECO:0000313" key="4">
    <source>
        <dbReference type="Proteomes" id="UP001500540"/>
    </source>
</evidence>
<name>A0ABP7GBF3_9MICO</name>
<protein>
    <submittedName>
        <fullName evidence="3">SDR family oxidoreductase</fullName>
    </submittedName>
</protein>
<proteinExistence type="inferred from homology"/>
<dbReference type="RefSeq" id="WP_344780464.1">
    <property type="nucleotide sequence ID" value="NZ_BAABAF010000002.1"/>
</dbReference>
<keyword evidence="2" id="KW-0560">Oxidoreductase</keyword>
<evidence type="ECO:0000256" key="2">
    <source>
        <dbReference type="ARBA" id="ARBA00023002"/>
    </source>
</evidence>
<comment type="caution">
    <text evidence="3">The sequence shown here is derived from an EMBL/GenBank/DDBJ whole genome shotgun (WGS) entry which is preliminary data.</text>
</comment>
<sequence>MQPSDPSTWEFPVTDALASAGPPWLDGKVAVVAGGGLSGPEGGVGFAMAWLYHRNGAAVAVLDRDAGAAQRTVDGLRAAGGVAEAFIVDMTDDADVARTVDAVLERFGRIDVVADSIGGGGVEGIFETSVEAWDFAMDLNLKSAWYLLRHAQKHMTEGGSAVLISSGAAEGRGPGLPYSIAKAALEKLTTGAAATLAPRRIRVNCVRVGMIWGAFAAHGMDQKQREIRRQNVAMGVEGNNWDIASAALFLSTDAARWVSGQILYVDGGGFAMRNVGQAGAK</sequence>
<dbReference type="PANTHER" id="PTHR43943">
    <property type="entry name" value="DEHYDROGENASE/REDUCTASE (SDR FAMILY) MEMBER 4"/>
    <property type="match status" value="1"/>
</dbReference>
<dbReference type="SUPFAM" id="SSF51735">
    <property type="entry name" value="NAD(P)-binding Rossmann-fold domains"/>
    <property type="match status" value="1"/>
</dbReference>
<evidence type="ECO:0000313" key="3">
    <source>
        <dbReference type="EMBL" id="GAA3756315.1"/>
    </source>
</evidence>
<comment type="similarity">
    <text evidence="1">Belongs to the short-chain dehydrogenases/reductases (SDR) family.</text>
</comment>
<dbReference type="InterPro" id="IPR002347">
    <property type="entry name" value="SDR_fam"/>
</dbReference>
<gene>
    <name evidence="3" type="ORF">GCM10022240_06420</name>
</gene>
<evidence type="ECO:0000256" key="1">
    <source>
        <dbReference type="ARBA" id="ARBA00006484"/>
    </source>
</evidence>
<dbReference type="Proteomes" id="UP001500540">
    <property type="component" value="Unassembled WGS sequence"/>
</dbReference>
<dbReference type="PANTHER" id="PTHR43943:SF17">
    <property type="entry name" value="3-PHENYLPROPIONATE-DIHYDRODIOL_CINNAMIC ACID-DIHYDRODIOL DEHYDROGENASE"/>
    <property type="match status" value="1"/>
</dbReference>
<dbReference type="PRINTS" id="PR00081">
    <property type="entry name" value="GDHRDH"/>
</dbReference>
<organism evidence="3 4">
    <name type="scientific">Microbacterium kribbense</name>
    <dbReference type="NCBI Taxonomy" id="433645"/>
    <lineage>
        <taxon>Bacteria</taxon>
        <taxon>Bacillati</taxon>
        <taxon>Actinomycetota</taxon>
        <taxon>Actinomycetes</taxon>
        <taxon>Micrococcales</taxon>
        <taxon>Microbacteriaceae</taxon>
        <taxon>Microbacterium</taxon>
    </lineage>
</organism>
<dbReference type="EMBL" id="BAABAF010000002">
    <property type="protein sequence ID" value="GAA3756315.1"/>
    <property type="molecule type" value="Genomic_DNA"/>
</dbReference>
<dbReference type="Gene3D" id="3.40.50.720">
    <property type="entry name" value="NAD(P)-binding Rossmann-like Domain"/>
    <property type="match status" value="1"/>
</dbReference>
<dbReference type="Pfam" id="PF13561">
    <property type="entry name" value="adh_short_C2"/>
    <property type="match status" value="1"/>
</dbReference>
<dbReference type="InterPro" id="IPR036291">
    <property type="entry name" value="NAD(P)-bd_dom_sf"/>
</dbReference>
<accession>A0ABP7GBF3</accession>
<reference evidence="4" key="1">
    <citation type="journal article" date="2019" name="Int. J. Syst. Evol. Microbiol.">
        <title>The Global Catalogue of Microorganisms (GCM) 10K type strain sequencing project: providing services to taxonomists for standard genome sequencing and annotation.</title>
        <authorList>
            <consortium name="The Broad Institute Genomics Platform"/>
            <consortium name="The Broad Institute Genome Sequencing Center for Infectious Disease"/>
            <person name="Wu L."/>
            <person name="Ma J."/>
        </authorList>
    </citation>
    <scope>NUCLEOTIDE SEQUENCE [LARGE SCALE GENOMIC DNA]</scope>
    <source>
        <strain evidence="4">JCM 16950</strain>
    </source>
</reference>